<dbReference type="AlphaFoldDB" id="A0A3S3UMT6"/>
<evidence type="ECO:0000256" key="2">
    <source>
        <dbReference type="ARBA" id="ARBA00023002"/>
    </source>
</evidence>
<comment type="similarity">
    <text evidence="1">Belongs to the short-chain dehydrogenases/reductases (SDR) family.</text>
</comment>
<dbReference type="Pfam" id="PF13561">
    <property type="entry name" value="adh_short_C2"/>
    <property type="match status" value="1"/>
</dbReference>
<evidence type="ECO:0000313" key="4">
    <source>
        <dbReference type="Proteomes" id="UP000287447"/>
    </source>
</evidence>
<sequence>MGDRPVIIVTGAGRGIGAAIAIKAAEAGYDVVINYAGNAEAAKQTSATCEAAGAKAITVQADVAKQEGVETVFKASDEAFGRLDAVVTNAGITGVSSKLVDADPEMIERVIDLNVTGALLTAREGAARMMTSRGGKGGNIVNLSSASVWIGSPNDFVWYATSKGSIDVLTLGLSRELAGEGIRVNAVAPGLIDTEIHASAGIPDRIARLGSSVPIGRAGTAEEVADAVLYLMSEQASYVTGTVLKVAGGR</sequence>
<dbReference type="PANTHER" id="PTHR43639">
    <property type="entry name" value="OXIDOREDUCTASE, SHORT-CHAIN DEHYDROGENASE/REDUCTASE FAMILY (AFU_ORTHOLOGUE AFUA_5G02870)"/>
    <property type="match status" value="1"/>
</dbReference>
<dbReference type="PROSITE" id="PS00061">
    <property type="entry name" value="ADH_SHORT"/>
    <property type="match status" value="1"/>
</dbReference>
<dbReference type="InterPro" id="IPR020904">
    <property type="entry name" value="Sc_DH/Rdtase_CS"/>
</dbReference>
<evidence type="ECO:0000313" key="3">
    <source>
        <dbReference type="EMBL" id="RVU35187.1"/>
    </source>
</evidence>
<dbReference type="InterPro" id="IPR036291">
    <property type="entry name" value="NAD(P)-bd_dom_sf"/>
</dbReference>
<name>A0A3S3UMT6_9PROT</name>
<dbReference type="SUPFAM" id="SSF51735">
    <property type="entry name" value="NAD(P)-binding Rossmann-fold domains"/>
    <property type="match status" value="1"/>
</dbReference>
<dbReference type="Gene3D" id="3.40.50.720">
    <property type="entry name" value="NAD(P)-binding Rossmann-like Domain"/>
    <property type="match status" value="1"/>
</dbReference>
<dbReference type="PANTHER" id="PTHR43639:SF1">
    <property type="entry name" value="SHORT-CHAIN DEHYDROGENASE_REDUCTASE FAMILY PROTEIN"/>
    <property type="match status" value="1"/>
</dbReference>
<dbReference type="GO" id="GO:0016491">
    <property type="term" value="F:oxidoreductase activity"/>
    <property type="evidence" value="ECO:0007669"/>
    <property type="project" value="UniProtKB-KW"/>
</dbReference>
<keyword evidence="2" id="KW-0560">Oxidoreductase</keyword>
<keyword evidence="4" id="KW-1185">Reference proteome</keyword>
<proteinExistence type="inferred from homology"/>
<dbReference type="FunFam" id="3.40.50.720:FF:000084">
    <property type="entry name" value="Short-chain dehydrogenase reductase"/>
    <property type="match status" value="1"/>
</dbReference>
<dbReference type="OrthoDB" id="20590at2"/>
<accession>A0A3S3UMT6</accession>
<comment type="caution">
    <text evidence="3">The sequence shown here is derived from an EMBL/GenBank/DDBJ whole genome shotgun (WGS) entry which is preliminary data.</text>
</comment>
<gene>
    <name evidence="3" type="ORF">EOI86_20440</name>
</gene>
<dbReference type="Proteomes" id="UP000287447">
    <property type="component" value="Unassembled WGS sequence"/>
</dbReference>
<dbReference type="RefSeq" id="WP_127767508.1">
    <property type="nucleotide sequence ID" value="NZ_SADE01000003.1"/>
</dbReference>
<organism evidence="3 4">
    <name type="scientific">Hwanghaeella grinnelliae</name>
    <dbReference type="NCBI Taxonomy" id="2500179"/>
    <lineage>
        <taxon>Bacteria</taxon>
        <taxon>Pseudomonadati</taxon>
        <taxon>Pseudomonadota</taxon>
        <taxon>Alphaproteobacteria</taxon>
        <taxon>Rhodospirillales</taxon>
        <taxon>Rhodospirillaceae</taxon>
        <taxon>Hwanghaeella</taxon>
    </lineage>
</organism>
<dbReference type="InterPro" id="IPR002347">
    <property type="entry name" value="SDR_fam"/>
</dbReference>
<dbReference type="EMBL" id="SADE01000003">
    <property type="protein sequence ID" value="RVU35187.1"/>
    <property type="molecule type" value="Genomic_DNA"/>
</dbReference>
<reference evidence="4" key="1">
    <citation type="submission" date="2019-01" db="EMBL/GenBank/DDBJ databases">
        <title>Gri0909 isolated from a small marine red alga.</title>
        <authorList>
            <person name="Kim J."/>
            <person name="Jeong S.E."/>
            <person name="Jeon C.O."/>
        </authorList>
    </citation>
    <scope>NUCLEOTIDE SEQUENCE [LARGE SCALE GENOMIC DNA]</scope>
    <source>
        <strain evidence="4">Gri0909</strain>
    </source>
</reference>
<dbReference type="PRINTS" id="PR00081">
    <property type="entry name" value="GDHRDH"/>
</dbReference>
<evidence type="ECO:0000256" key="1">
    <source>
        <dbReference type="ARBA" id="ARBA00006484"/>
    </source>
</evidence>
<dbReference type="PRINTS" id="PR00080">
    <property type="entry name" value="SDRFAMILY"/>
</dbReference>
<protein>
    <submittedName>
        <fullName evidence="3">SDR family oxidoreductase</fullName>
    </submittedName>
</protein>